<protein>
    <submittedName>
        <fullName evidence="1">Uncharacterized protein</fullName>
    </submittedName>
</protein>
<dbReference type="Proteomes" id="UP000006174">
    <property type="component" value="Unassembled WGS sequence"/>
</dbReference>
<evidence type="ECO:0000313" key="2">
    <source>
        <dbReference type="Proteomes" id="UP000006174"/>
    </source>
</evidence>
<organism evidence="1 2">
    <name type="scientific">Ustilago hordei</name>
    <name type="common">Barley covered smut fungus</name>
    <dbReference type="NCBI Taxonomy" id="120017"/>
    <lineage>
        <taxon>Eukaryota</taxon>
        <taxon>Fungi</taxon>
        <taxon>Dikarya</taxon>
        <taxon>Basidiomycota</taxon>
        <taxon>Ustilaginomycotina</taxon>
        <taxon>Ustilaginomycetes</taxon>
        <taxon>Ustilaginales</taxon>
        <taxon>Ustilaginaceae</taxon>
        <taxon>Ustilago</taxon>
    </lineage>
</organism>
<comment type="caution">
    <text evidence="1">The sequence shown here is derived from an EMBL/GenBank/DDBJ whole genome shotgun (WGS) entry which is preliminary data.</text>
</comment>
<dbReference type="HOGENOM" id="CLU_2098648_0_0_1"/>
<dbReference type="EMBL" id="CAGI01000133">
    <property type="protein sequence ID" value="CCF48313.1"/>
    <property type="molecule type" value="Genomic_DNA"/>
</dbReference>
<accession>I2FN20</accession>
<dbReference type="AlphaFoldDB" id="I2FN20"/>
<gene>
    <name evidence="1" type="ORF">UHOR_13115</name>
</gene>
<keyword evidence="2" id="KW-1185">Reference proteome</keyword>
<reference evidence="1 2" key="1">
    <citation type="journal article" date="2012" name="Plant Cell">
        <title>Genome comparison of barley and maize smut fungi reveals targeted loss of RNA silencing components and species-specific presence of transposable elements.</title>
        <authorList>
            <person name="Laurie J.D."/>
            <person name="Ali S."/>
            <person name="Linning R."/>
            <person name="Mannhaupt G."/>
            <person name="Wong P."/>
            <person name="Gueldener U."/>
            <person name="Muensterkoetter M."/>
            <person name="Moore R."/>
            <person name="Kahmann R."/>
            <person name="Bakkeren G."/>
            <person name="Schirawski J."/>
        </authorList>
    </citation>
    <scope>NUCLEOTIDE SEQUENCE [LARGE SCALE GENOMIC DNA]</scope>
    <source>
        <strain evidence="2">Uh4875-4</strain>
    </source>
</reference>
<name>I2FN20_USTHO</name>
<evidence type="ECO:0000313" key="1">
    <source>
        <dbReference type="EMBL" id="CCF48313.1"/>
    </source>
</evidence>
<sequence length="116" mass="12904">MSLLGWLSLATPLLSRSLMFLRPMLQLPPLAMWLNCSSPMPKFMMSGFDRSLTMMTPLPWLILMYTLPSSPLQQETKEALIPFGFMPFPVTYGSSPTTASSAMSDIYNGAHLARAK</sequence>
<proteinExistence type="predicted"/>